<dbReference type="GO" id="GO:0003677">
    <property type="term" value="F:DNA binding"/>
    <property type="evidence" value="ECO:0007669"/>
    <property type="project" value="UniProtKB-KW"/>
</dbReference>
<dbReference type="PANTHER" id="PTHR48019">
    <property type="entry name" value="SERUM RESPONSE FACTOR HOMOLOG"/>
    <property type="match status" value="1"/>
</dbReference>
<evidence type="ECO:0000256" key="4">
    <source>
        <dbReference type="ARBA" id="ARBA00023163"/>
    </source>
</evidence>
<protein>
    <submittedName>
        <fullName evidence="7">Transcription factor, MADS-box</fullName>
    </submittedName>
</protein>
<dbReference type="PROSITE" id="PS50066">
    <property type="entry name" value="MADS_BOX_2"/>
    <property type="match status" value="1"/>
</dbReference>
<feature type="domain" description="MADS-box" evidence="6">
    <location>
        <begin position="8"/>
        <end position="59"/>
    </location>
</feature>
<dbReference type="InterPro" id="IPR002100">
    <property type="entry name" value="TF_MADSbox"/>
</dbReference>
<dbReference type="CDD" id="cd00120">
    <property type="entry name" value="MADS"/>
    <property type="match status" value="1"/>
</dbReference>
<dbReference type="InterPro" id="IPR050142">
    <property type="entry name" value="MADS-box/MEF2_TF"/>
</dbReference>
<evidence type="ECO:0000256" key="5">
    <source>
        <dbReference type="ARBA" id="ARBA00023242"/>
    </source>
</evidence>
<accession>A0A699H8G2</accession>
<evidence type="ECO:0000256" key="3">
    <source>
        <dbReference type="ARBA" id="ARBA00023125"/>
    </source>
</evidence>
<gene>
    <name evidence="7" type="ORF">Tci_340838</name>
</gene>
<sequence length="197" mass="21917">MVSSTSAIINKRSSIKKIEAKSSRQVTFSKRRAGLFKKAVELYVLTGAKVAILVKSPGGFPTNASDQCYADVSQELVVDNSSSNSEEESLDGKDIGQLEEEMKNDAVRKADDQAVLDSDEMKKNVVNEANDLMINNSQPMLDSDLSLDMSWLDSDMFYMSWLDLDTIDMSWINTYSEHGDTHTNATFNINFLHGVEV</sequence>
<evidence type="ECO:0000256" key="2">
    <source>
        <dbReference type="ARBA" id="ARBA00023015"/>
    </source>
</evidence>
<dbReference type="AlphaFoldDB" id="A0A699H8G2"/>
<keyword evidence="5" id="KW-0539">Nucleus</keyword>
<dbReference type="Pfam" id="PF00319">
    <property type="entry name" value="SRF-TF"/>
    <property type="match status" value="1"/>
</dbReference>
<dbReference type="GO" id="GO:0005634">
    <property type="term" value="C:nucleus"/>
    <property type="evidence" value="ECO:0007669"/>
    <property type="project" value="UniProtKB-SubCell"/>
</dbReference>
<organism evidence="7">
    <name type="scientific">Tanacetum cinerariifolium</name>
    <name type="common">Dalmatian daisy</name>
    <name type="synonym">Chrysanthemum cinerariifolium</name>
    <dbReference type="NCBI Taxonomy" id="118510"/>
    <lineage>
        <taxon>Eukaryota</taxon>
        <taxon>Viridiplantae</taxon>
        <taxon>Streptophyta</taxon>
        <taxon>Embryophyta</taxon>
        <taxon>Tracheophyta</taxon>
        <taxon>Spermatophyta</taxon>
        <taxon>Magnoliopsida</taxon>
        <taxon>eudicotyledons</taxon>
        <taxon>Gunneridae</taxon>
        <taxon>Pentapetalae</taxon>
        <taxon>asterids</taxon>
        <taxon>campanulids</taxon>
        <taxon>Asterales</taxon>
        <taxon>Asteraceae</taxon>
        <taxon>Asteroideae</taxon>
        <taxon>Anthemideae</taxon>
        <taxon>Anthemidinae</taxon>
        <taxon>Tanacetum</taxon>
    </lineage>
</organism>
<evidence type="ECO:0000256" key="1">
    <source>
        <dbReference type="ARBA" id="ARBA00004123"/>
    </source>
</evidence>
<dbReference type="SMART" id="SM00432">
    <property type="entry name" value="MADS"/>
    <property type="match status" value="1"/>
</dbReference>
<keyword evidence="3" id="KW-0238">DNA-binding</keyword>
<keyword evidence="2" id="KW-0805">Transcription regulation</keyword>
<dbReference type="Gene3D" id="3.40.1810.10">
    <property type="entry name" value="Transcription factor, MADS-box"/>
    <property type="match status" value="1"/>
</dbReference>
<dbReference type="PRINTS" id="PR00404">
    <property type="entry name" value="MADSDOMAIN"/>
</dbReference>
<keyword evidence="4" id="KW-0804">Transcription</keyword>
<dbReference type="SUPFAM" id="SSF55455">
    <property type="entry name" value="SRF-like"/>
    <property type="match status" value="1"/>
</dbReference>
<dbReference type="GO" id="GO:0046983">
    <property type="term" value="F:protein dimerization activity"/>
    <property type="evidence" value="ECO:0007669"/>
    <property type="project" value="InterPro"/>
</dbReference>
<reference evidence="7" key="1">
    <citation type="journal article" date="2019" name="Sci. Rep.">
        <title>Draft genome of Tanacetum cinerariifolium, the natural source of mosquito coil.</title>
        <authorList>
            <person name="Yamashiro T."/>
            <person name="Shiraishi A."/>
            <person name="Satake H."/>
            <person name="Nakayama K."/>
        </authorList>
    </citation>
    <scope>NUCLEOTIDE SEQUENCE</scope>
</reference>
<comment type="subcellular location">
    <subcellularLocation>
        <location evidence="1">Nucleus</location>
    </subcellularLocation>
</comment>
<dbReference type="EMBL" id="BKCJ010123697">
    <property type="protein sequence ID" value="GEX68863.1"/>
    <property type="molecule type" value="Genomic_DNA"/>
</dbReference>
<name>A0A699H8G2_TANCI</name>
<dbReference type="InterPro" id="IPR036879">
    <property type="entry name" value="TF_MADSbox_sf"/>
</dbReference>
<evidence type="ECO:0000259" key="6">
    <source>
        <dbReference type="PROSITE" id="PS50066"/>
    </source>
</evidence>
<proteinExistence type="predicted"/>
<evidence type="ECO:0000313" key="7">
    <source>
        <dbReference type="EMBL" id="GEX68863.1"/>
    </source>
</evidence>
<comment type="caution">
    <text evidence="7">The sequence shown here is derived from an EMBL/GenBank/DDBJ whole genome shotgun (WGS) entry which is preliminary data.</text>
</comment>